<feature type="region of interest" description="Disordered" evidence="1">
    <location>
        <begin position="318"/>
        <end position="346"/>
    </location>
</feature>
<feature type="region of interest" description="Disordered" evidence="1">
    <location>
        <begin position="43"/>
        <end position="63"/>
    </location>
</feature>
<dbReference type="AlphaFoldDB" id="A0A2C9EJV2"/>
<dbReference type="InterPro" id="IPR009228">
    <property type="entry name" value="Capsid_scaffold_GpO"/>
</dbReference>
<proteinExistence type="predicted"/>
<dbReference type="Pfam" id="PF05929">
    <property type="entry name" value="Phage_GPO"/>
    <property type="match status" value="1"/>
</dbReference>
<reference evidence="3" key="1">
    <citation type="journal article" date="2014" name="Genome Announc.">
        <title>Full-genome sequence of the plant growth-promoting bacterium Pseudomonas protegens CHA0.</title>
        <authorList>
            <person name="Jousset A."/>
            <person name="Schuldes J."/>
            <person name="Keel C."/>
            <person name="Maurhofer M."/>
            <person name="Daniel R."/>
            <person name="Scheu S."/>
            <person name="Thuermer A."/>
        </authorList>
    </citation>
    <scope>NUCLEOTIDE SEQUENCE [LARGE SCALE GENOMIC DNA]</scope>
    <source>
        <strain evidence="3">DSM 19095 / LMG 27888 / CFBP 6595 / CHA0</strain>
    </source>
</reference>
<accession>A0A2C9EJV2</accession>
<dbReference type="EMBL" id="CP003190">
    <property type="protein sequence ID" value="AGL83848.1"/>
    <property type="molecule type" value="Genomic_DNA"/>
</dbReference>
<dbReference type="eggNOG" id="ENOG502ZBY8">
    <property type="taxonomic scope" value="Bacteria"/>
</dbReference>
<evidence type="ECO:0000313" key="2">
    <source>
        <dbReference type="EMBL" id="AGL83848.1"/>
    </source>
</evidence>
<evidence type="ECO:0000256" key="1">
    <source>
        <dbReference type="SAM" id="MobiDB-lite"/>
    </source>
</evidence>
<gene>
    <name evidence="2" type="ORF">PFLCHA0_c20670</name>
</gene>
<organism evidence="2 3">
    <name type="scientific">Pseudomonas protegens (strain DSM 19095 / LMG 27888 / CFBP 6595 / CHA0)</name>
    <dbReference type="NCBI Taxonomy" id="1124983"/>
    <lineage>
        <taxon>Bacteria</taxon>
        <taxon>Pseudomonadati</taxon>
        <taxon>Pseudomonadota</taxon>
        <taxon>Gammaproteobacteria</taxon>
        <taxon>Pseudomonadales</taxon>
        <taxon>Pseudomonadaceae</taxon>
        <taxon>Pseudomonas</taxon>
    </lineage>
</organism>
<protein>
    <submittedName>
        <fullName evidence="2">Presumed capsid-scaffolding protein</fullName>
    </submittedName>
</protein>
<dbReference type="Proteomes" id="UP000013940">
    <property type="component" value="Chromosome"/>
</dbReference>
<feature type="compositionally biased region" description="Basic and acidic residues" evidence="1">
    <location>
        <begin position="48"/>
        <end position="63"/>
    </location>
</feature>
<sequence>MAFMAQMLPPAREHFPRRPLYAADLQQRLVARLARAQQHALIAKAHSHRTEDSRMAGKTDTPTKKHRSKFFRVAVEGATTDGRQIERQWLVDAAETYSLNTYGARVWIEHMRSLLPDSPFRAYGDVVALKTEEVEIAGAKKLALFAQIEPTADLVNMNKARQKLYTSIEIRPKFADTGRAYLDGIAVTDTPASLGTEMLTFSAQNPDKNPLAARKRDSSNLFSEAIEVALEFEEVEDEGGKVAGLFSRVLDLLGKSKDKEGKDAILFTELGEAVEAMAEHVAGQGQAFAAEKAARESLLAKHEKLAADFSTLMEKLEKTPAGTSQQPQFTARPAATGGDGALVTDC</sequence>
<dbReference type="HOGENOM" id="CLU_066846_1_0_6"/>
<evidence type="ECO:0000313" key="3">
    <source>
        <dbReference type="Proteomes" id="UP000013940"/>
    </source>
</evidence>
<dbReference type="KEGG" id="pprc:PFLCHA0_c20670"/>
<name>A0A2C9EJV2_PSEPH</name>